<evidence type="ECO:0000313" key="11">
    <source>
        <dbReference type="Proteomes" id="UP000704068"/>
    </source>
</evidence>
<keyword evidence="4" id="KW-0406">Ion transport</keyword>
<keyword evidence="4" id="KW-0633">Potassium transport</keyword>
<feature type="transmembrane region" description="Helical" evidence="8">
    <location>
        <begin position="494"/>
        <end position="516"/>
    </location>
</feature>
<feature type="transmembrane region" description="Helical" evidence="8">
    <location>
        <begin position="87"/>
        <end position="110"/>
    </location>
</feature>
<dbReference type="Gene3D" id="1.20.1530.20">
    <property type="match status" value="1"/>
</dbReference>
<dbReference type="GO" id="GO:0016020">
    <property type="term" value="C:membrane"/>
    <property type="evidence" value="ECO:0007669"/>
    <property type="project" value="UniProtKB-SubCell"/>
</dbReference>
<comment type="caution">
    <text evidence="10">The sequence shown here is derived from an EMBL/GenBank/DDBJ whole genome shotgun (WGS) entry which is preliminary data.</text>
</comment>
<dbReference type="PANTHER" id="PTHR42751:SF3">
    <property type="entry name" value="SODIUM_GLUTAMATE SYMPORTER"/>
    <property type="match status" value="1"/>
</dbReference>
<feature type="transmembrane region" description="Helical" evidence="8">
    <location>
        <begin position="28"/>
        <end position="49"/>
    </location>
</feature>
<comment type="subcellular location">
    <subcellularLocation>
        <location evidence="1">Membrane</location>
        <topology evidence="1">Multi-pass membrane protein</topology>
    </subcellularLocation>
</comment>
<protein>
    <submittedName>
        <fullName evidence="10">Cation:proton antiporter</fullName>
    </submittedName>
</protein>
<keyword evidence="7 8" id="KW-0472">Membrane</keyword>
<dbReference type="InterPro" id="IPR006153">
    <property type="entry name" value="Cation/H_exchanger_TM"/>
</dbReference>
<dbReference type="PANTHER" id="PTHR42751">
    <property type="entry name" value="SODIUM/HYDROGEN EXCHANGER FAMILY/TRKA DOMAIN PROTEIN"/>
    <property type="match status" value="1"/>
</dbReference>
<name>A0A929RWP8_9BACT</name>
<feature type="transmembrane region" description="Helical" evidence="8">
    <location>
        <begin position="328"/>
        <end position="348"/>
    </location>
</feature>
<feature type="transmembrane region" description="Helical" evidence="8">
    <location>
        <begin position="213"/>
        <end position="232"/>
    </location>
</feature>
<feature type="transmembrane region" description="Helical" evidence="8">
    <location>
        <begin position="55"/>
        <end position="75"/>
    </location>
</feature>
<feature type="transmembrane region" description="Helical" evidence="8">
    <location>
        <begin position="270"/>
        <end position="289"/>
    </location>
</feature>
<feature type="transmembrane region" description="Helical" evidence="8">
    <location>
        <begin position="354"/>
        <end position="374"/>
    </location>
</feature>
<dbReference type="InterPro" id="IPR038770">
    <property type="entry name" value="Na+/solute_symporter_sf"/>
</dbReference>
<gene>
    <name evidence="10" type="ORF">HXK21_06520</name>
</gene>
<feature type="transmembrane region" description="Helical" evidence="8">
    <location>
        <begin position="146"/>
        <end position="169"/>
    </location>
</feature>
<keyword evidence="3" id="KW-0813">Transport</keyword>
<dbReference type="PROSITE" id="PS51202">
    <property type="entry name" value="RCK_C"/>
    <property type="match status" value="1"/>
</dbReference>
<feature type="transmembrane region" description="Helical" evidence="8">
    <location>
        <begin position="522"/>
        <end position="546"/>
    </location>
</feature>
<evidence type="ECO:0000256" key="6">
    <source>
        <dbReference type="ARBA" id="ARBA00022989"/>
    </source>
</evidence>
<dbReference type="AlphaFoldDB" id="A0A929RWP8"/>
<dbReference type="GO" id="GO:0015297">
    <property type="term" value="F:antiporter activity"/>
    <property type="evidence" value="ECO:0007669"/>
    <property type="project" value="InterPro"/>
</dbReference>
<proteinExistence type="inferred from homology"/>
<evidence type="ECO:0000259" key="9">
    <source>
        <dbReference type="PROSITE" id="PS51202"/>
    </source>
</evidence>
<feature type="transmembrane region" description="Helical" evidence="8">
    <location>
        <begin position="116"/>
        <end position="134"/>
    </location>
</feature>
<evidence type="ECO:0000256" key="5">
    <source>
        <dbReference type="ARBA" id="ARBA00022692"/>
    </source>
</evidence>
<dbReference type="Gene3D" id="3.30.70.1450">
    <property type="entry name" value="Regulator of K+ conductance, C-terminal domain"/>
    <property type="match status" value="2"/>
</dbReference>
<evidence type="ECO:0000256" key="3">
    <source>
        <dbReference type="ARBA" id="ARBA00022448"/>
    </source>
</evidence>
<feature type="domain" description="RCK C-terminal" evidence="9">
    <location>
        <begin position="582"/>
        <end position="666"/>
    </location>
</feature>
<feature type="transmembrane region" description="Helical" evidence="8">
    <location>
        <begin position="295"/>
        <end position="316"/>
    </location>
</feature>
<sequence>MNFISDLALILVIAGITGLIFKRLRQPLILGYILAGFLASPHMTFFPSVRDTSSIHTWADIGIIFLMFALGLEFSFKKLVKMGTGPIITAVSIILFMMTMGTLIGQSFGWSEMNSLFLGGMLAMSSTTIIYKSFSELGLLQQKFAGRVISVLILEDIFGILLMVVLPALAASNKFEGQELIMSFGKLFFFLILWFVVGIYIVPQIFRTFKKWLNAETLLVFSVGLCFLMVFLAEKAGYSSALGAFLIGSILAETIEAEAIEKVISSLKDLFGAIFFVSVGMLVDPAILLEHWAPIVVIVAAILLGQMFFGTIGYLLSGLPLKTAMQCGFSMAQIGEFSFILASLGITLGVTSDFLYPVVVAASIITTFLTPYMIKLSVPAYQRLEKLLPRKVTRRLSDRSTAGKEAPTSGWRVMFTGQLVIVVTYLVLTFSAIGISFTVILPFLRGLLTHWGGNVVGGLLTFFGVSVFLRPIVMKKIHAQEVKQWRLNGAKRSLFFFYLSMALRFCISTLATYYILNYLSPFRWYWHLLAAALLVALITTDQIFGFKNQLSKRVKYVSIRLERTFTHNLRQREWKAAARRPGYARTLDRHDLHLSQLVLPNNSAWGGLTLAQLNFGQTDGVMIAAIVRGGNRVNIPDGNTMLFPQDTIEVIGDDSSLKALAKRMQAEIVTGNKRVLNHRLDIKHITIGSKSPFCEKTIFESGIREDYNCMVVGFEDEEEESNAINIAVANRRIVKGDTIWLVGEEKDLKQIKLANAGQNLTAKQV</sequence>
<evidence type="ECO:0000256" key="1">
    <source>
        <dbReference type="ARBA" id="ARBA00004141"/>
    </source>
</evidence>
<dbReference type="RefSeq" id="WP_303764268.1">
    <property type="nucleotide sequence ID" value="NZ_JABZGR010000019.1"/>
</dbReference>
<feature type="transmembrane region" description="Helical" evidence="8">
    <location>
        <begin position="419"/>
        <end position="443"/>
    </location>
</feature>
<comment type="similarity">
    <text evidence="2">Belongs to the monovalent cation:proton antiporter 2 (CPA2) transporter (TC 2.A.37) family.</text>
</comment>
<evidence type="ECO:0000313" key="10">
    <source>
        <dbReference type="EMBL" id="MBF0970680.1"/>
    </source>
</evidence>
<dbReference type="InterPro" id="IPR006037">
    <property type="entry name" value="RCK_C"/>
</dbReference>
<dbReference type="GO" id="GO:0008324">
    <property type="term" value="F:monoatomic cation transmembrane transporter activity"/>
    <property type="evidence" value="ECO:0007669"/>
    <property type="project" value="InterPro"/>
</dbReference>
<evidence type="ECO:0000256" key="4">
    <source>
        <dbReference type="ARBA" id="ARBA00022538"/>
    </source>
</evidence>
<keyword evidence="5 8" id="KW-0812">Transmembrane</keyword>
<dbReference type="GO" id="GO:1902600">
    <property type="term" value="P:proton transmembrane transport"/>
    <property type="evidence" value="ECO:0007669"/>
    <property type="project" value="InterPro"/>
</dbReference>
<dbReference type="EMBL" id="JABZGR010000019">
    <property type="protein sequence ID" value="MBF0970680.1"/>
    <property type="molecule type" value="Genomic_DNA"/>
</dbReference>
<keyword evidence="4" id="KW-0630">Potassium</keyword>
<organism evidence="10 11">
    <name type="scientific">Alloprevotella tannerae</name>
    <dbReference type="NCBI Taxonomy" id="76122"/>
    <lineage>
        <taxon>Bacteria</taxon>
        <taxon>Pseudomonadati</taxon>
        <taxon>Bacteroidota</taxon>
        <taxon>Bacteroidia</taxon>
        <taxon>Bacteroidales</taxon>
        <taxon>Prevotellaceae</taxon>
        <taxon>Alloprevotella</taxon>
    </lineage>
</organism>
<dbReference type="InterPro" id="IPR036721">
    <property type="entry name" value="RCK_C_sf"/>
</dbReference>
<feature type="transmembrane region" description="Helical" evidence="8">
    <location>
        <begin position="6"/>
        <end position="21"/>
    </location>
</feature>
<evidence type="ECO:0000256" key="7">
    <source>
        <dbReference type="ARBA" id="ARBA00023136"/>
    </source>
</evidence>
<keyword evidence="6 8" id="KW-1133">Transmembrane helix</keyword>
<dbReference type="Pfam" id="PF00999">
    <property type="entry name" value="Na_H_Exchanger"/>
    <property type="match status" value="1"/>
</dbReference>
<evidence type="ECO:0000256" key="2">
    <source>
        <dbReference type="ARBA" id="ARBA00005551"/>
    </source>
</evidence>
<dbReference type="GO" id="GO:0006813">
    <property type="term" value="P:potassium ion transport"/>
    <property type="evidence" value="ECO:0007669"/>
    <property type="project" value="UniProtKB-KW"/>
</dbReference>
<dbReference type="Proteomes" id="UP000704068">
    <property type="component" value="Unassembled WGS sequence"/>
</dbReference>
<reference evidence="10" key="1">
    <citation type="submission" date="2020-04" db="EMBL/GenBank/DDBJ databases">
        <title>Deep metagenomics examines the oral microbiome during advanced dental caries in children, revealing novel taxa and co-occurrences with host molecules.</title>
        <authorList>
            <person name="Baker J.L."/>
            <person name="Morton J.T."/>
            <person name="Dinis M."/>
            <person name="Alvarez R."/>
            <person name="Tran N.C."/>
            <person name="Knight R."/>
            <person name="Edlund A."/>
        </authorList>
    </citation>
    <scope>NUCLEOTIDE SEQUENCE</scope>
    <source>
        <strain evidence="10">JCVI_34_bin.1</strain>
    </source>
</reference>
<dbReference type="SUPFAM" id="SSF116726">
    <property type="entry name" value="TrkA C-terminal domain-like"/>
    <property type="match status" value="2"/>
</dbReference>
<feature type="transmembrane region" description="Helical" evidence="8">
    <location>
        <begin position="181"/>
        <end position="201"/>
    </location>
</feature>
<feature type="transmembrane region" description="Helical" evidence="8">
    <location>
        <begin position="455"/>
        <end position="473"/>
    </location>
</feature>
<evidence type="ECO:0000256" key="8">
    <source>
        <dbReference type="SAM" id="Phobius"/>
    </source>
</evidence>
<accession>A0A929RWP8</accession>
<feature type="transmembrane region" description="Helical" evidence="8">
    <location>
        <begin position="238"/>
        <end position="258"/>
    </location>
</feature>
<dbReference type="Pfam" id="PF02080">
    <property type="entry name" value="TrkA_C"/>
    <property type="match status" value="1"/>
</dbReference>